<sequence length="203" mass="20763">MNHTIQRRARRFAALALLGGLATAAHAHPGHGTSSLMEGLVHPFGPDHLLAMVAVGIWSVSVLPSHKAWQGPATFMFALVFSATLGMLGVTVPYLEHGVSLSVMLFGAMLLVARRSMPPDIGLGLIVAAASLHGLAHGSETPESGFAGYAVGFLLTTAVLHVGGVCIGLAIRRWLAGRCGIALGGLGAALGVAGVYLFGQLAA</sequence>
<dbReference type="EMBL" id="UFQC01000026">
    <property type="protein sequence ID" value="SSW70894.1"/>
    <property type="molecule type" value="Genomic_DNA"/>
</dbReference>
<feature type="transmembrane region" description="Helical" evidence="1">
    <location>
        <begin position="145"/>
        <end position="169"/>
    </location>
</feature>
<keyword evidence="2" id="KW-0732">Signal</keyword>
<dbReference type="OrthoDB" id="9808192at2"/>
<evidence type="ECO:0000313" key="3">
    <source>
        <dbReference type="EMBL" id="SSW70894.1"/>
    </source>
</evidence>
<evidence type="ECO:0000256" key="1">
    <source>
        <dbReference type="SAM" id="Phobius"/>
    </source>
</evidence>
<feature type="transmembrane region" description="Helical" evidence="1">
    <location>
        <begin position="181"/>
        <end position="199"/>
    </location>
</feature>
<protein>
    <recommendedName>
        <fullName evidence="5">HupE / UreJ protein</fullName>
    </recommendedName>
</protein>
<dbReference type="RefSeq" id="WP_129243180.1">
    <property type="nucleotide sequence ID" value="NZ_UFQC01000026.1"/>
</dbReference>
<evidence type="ECO:0000313" key="4">
    <source>
        <dbReference type="Proteomes" id="UP000289465"/>
    </source>
</evidence>
<dbReference type="AlphaFoldDB" id="A0A446CSP6"/>
<proteinExistence type="predicted"/>
<evidence type="ECO:0000256" key="2">
    <source>
        <dbReference type="SAM" id="SignalP"/>
    </source>
</evidence>
<feature type="signal peptide" evidence="2">
    <location>
        <begin position="1"/>
        <end position="27"/>
    </location>
</feature>
<organism evidence="3 4">
    <name type="scientific">Achromobacter veterisilvae</name>
    <dbReference type="NCBI Taxonomy" id="2069367"/>
    <lineage>
        <taxon>Bacteria</taxon>
        <taxon>Pseudomonadati</taxon>
        <taxon>Pseudomonadota</taxon>
        <taxon>Betaproteobacteria</taxon>
        <taxon>Burkholderiales</taxon>
        <taxon>Alcaligenaceae</taxon>
        <taxon>Achromobacter</taxon>
    </lineage>
</organism>
<dbReference type="PIRSF" id="PIRSF016919">
    <property type="entry name" value="HupE_UreJ"/>
    <property type="match status" value="1"/>
</dbReference>
<reference evidence="3 4" key="1">
    <citation type="submission" date="2018-07" db="EMBL/GenBank/DDBJ databases">
        <authorList>
            <person name="Peeters C."/>
        </authorList>
    </citation>
    <scope>NUCLEOTIDE SEQUENCE [LARGE SCALE GENOMIC DNA]</scope>
    <source>
        <strain evidence="3 4">LMG 30378</strain>
    </source>
</reference>
<feature type="transmembrane region" description="Helical" evidence="1">
    <location>
        <begin position="43"/>
        <end position="63"/>
    </location>
</feature>
<keyword evidence="1" id="KW-1133">Transmembrane helix</keyword>
<dbReference type="InterPro" id="IPR007038">
    <property type="entry name" value="HupE_UreJ"/>
</dbReference>
<accession>A0A446CSP6</accession>
<keyword evidence="1" id="KW-0472">Membrane</keyword>
<feature type="chain" id="PRO_5019484212" description="HupE / UreJ protein" evidence="2">
    <location>
        <begin position="28"/>
        <end position="203"/>
    </location>
</feature>
<dbReference type="Pfam" id="PF04955">
    <property type="entry name" value="HupE_UreJ"/>
    <property type="match status" value="1"/>
</dbReference>
<dbReference type="Proteomes" id="UP000289465">
    <property type="component" value="Unassembled WGS sequence"/>
</dbReference>
<evidence type="ECO:0008006" key="5">
    <source>
        <dbReference type="Google" id="ProtNLM"/>
    </source>
</evidence>
<keyword evidence="1" id="KW-0812">Transmembrane</keyword>
<feature type="transmembrane region" description="Helical" evidence="1">
    <location>
        <begin position="75"/>
        <end position="92"/>
    </location>
</feature>
<name>A0A446CSP6_9BURK</name>
<gene>
    <name evidence="3" type="ORF">AVE30378_04307</name>
</gene>